<organism evidence="1 2">
    <name type="scientific">Urechidicola vernalis</name>
    <dbReference type="NCBI Taxonomy" id="3075600"/>
    <lineage>
        <taxon>Bacteria</taxon>
        <taxon>Pseudomonadati</taxon>
        <taxon>Bacteroidota</taxon>
        <taxon>Flavobacteriia</taxon>
        <taxon>Flavobacteriales</taxon>
        <taxon>Flavobacteriaceae</taxon>
        <taxon>Urechidicola</taxon>
    </lineage>
</organism>
<dbReference type="RefSeq" id="WP_311593729.1">
    <property type="nucleotide sequence ID" value="NZ_JAVRHV010000005.1"/>
</dbReference>
<dbReference type="EMBL" id="JAVRHV010000005">
    <property type="protein sequence ID" value="MDT0553641.1"/>
    <property type="molecule type" value="Genomic_DNA"/>
</dbReference>
<dbReference type="SUPFAM" id="SSF48452">
    <property type="entry name" value="TPR-like"/>
    <property type="match status" value="2"/>
</dbReference>
<dbReference type="Proteomes" id="UP001252186">
    <property type="component" value="Unassembled WGS sequence"/>
</dbReference>
<sequence length="725" mass="83873">MKKNFYKYLSIFAILFVVSCSTRKDAFLNRSFHSVTAKYNILYNGQVAFDQGIQELYATYKDDYWKRLPIERLEVSELAIPGVEISGGNSSAAFEKSEEKAVKAVQKHSMNISGKEKNKQIDDAFLLLGKSRYYSQRFVPALEAFNYIILNYPNADLINETKIWQAKSYLRLQNEELALITLQRILQREALVDDKKIIESVHTAAAMVYTVMDSTPQVVHHLKQATLTDYDKEQTARNTFILGQIYREQNHIDSSNVAFQKVIDMKRVPYRYRIHAEIEIAKNLSNDTDTEVLIATLNKLIADRENRPYLDELHYHTGLVHQKLGRIDLAEEHFVASVHAIGAQQFQQGLSYEALGNIQFDKANYVEAGSYYDSVLQIPQDRNTKRIRRLDRKRKSLDEVIYFESIANVTDSILGVVAMSKEEQVIYFQEYIDWLKAEEAAAQQQIENTGFGSLNDANNDFGGDGKWYFYNSQIVGFGQQEFYQVWGNRPLEDNWRLSDKSVLIPGDENVNNLEVLAIEDAKKYDLETYLERIPTDKSEIDSIGSVRNEAYYKLGLIYKEQFKQFDIASYNFEDLLSFNPEEKYILPTKFHLYQIYLELNPIKADKFKTDIVSNYPESKYTQLILNPDELIDEDDASSPENIYKNVYYAYQEGNFEEVITKSEEAIIKYKDQEIVPKFELLRAYAIGKRDGVAAFREALVYVAFKYSNTEEGKKATEVIETINKL</sequence>
<keyword evidence="2" id="KW-1185">Reference proteome</keyword>
<name>A0ABU2Y604_9FLAO</name>
<evidence type="ECO:0000313" key="1">
    <source>
        <dbReference type="EMBL" id="MDT0553641.1"/>
    </source>
</evidence>
<proteinExistence type="predicted"/>
<reference evidence="1 2" key="1">
    <citation type="submission" date="2023-09" db="EMBL/GenBank/DDBJ databases">
        <authorList>
            <person name="Rey-Velasco X."/>
        </authorList>
    </citation>
    <scope>NUCLEOTIDE SEQUENCE [LARGE SCALE GENOMIC DNA]</scope>
    <source>
        <strain evidence="1 2">P050</strain>
    </source>
</reference>
<evidence type="ECO:0000313" key="2">
    <source>
        <dbReference type="Proteomes" id="UP001252186"/>
    </source>
</evidence>
<dbReference type="PROSITE" id="PS51257">
    <property type="entry name" value="PROKAR_LIPOPROTEIN"/>
    <property type="match status" value="1"/>
</dbReference>
<dbReference type="Gene3D" id="1.25.40.10">
    <property type="entry name" value="Tetratricopeptide repeat domain"/>
    <property type="match status" value="3"/>
</dbReference>
<gene>
    <name evidence="1" type="ORF">RM519_10325</name>
</gene>
<accession>A0ABU2Y604</accession>
<comment type="caution">
    <text evidence="1">The sequence shown here is derived from an EMBL/GenBank/DDBJ whole genome shotgun (WGS) entry which is preliminary data.</text>
</comment>
<dbReference type="InterPro" id="IPR019734">
    <property type="entry name" value="TPR_rpt"/>
</dbReference>
<dbReference type="InterPro" id="IPR011990">
    <property type="entry name" value="TPR-like_helical_dom_sf"/>
</dbReference>
<protein>
    <submittedName>
        <fullName evidence="1">Tetratricopeptide repeat protein</fullName>
    </submittedName>
</protein>
<dbReference type="Pfam" id="PF13174">
    <property type="entry name" value="TPR_6"/>
    <property type="match status" value="1"/>
</dbReference>